<evidence type="ECO:0000256" key="2">
    <source>
        <dbReference type="SAM" id="Phobius"/>
    </source>
</evidence>
<evidence type="ECO:0000313" key="5">
    <source>
        <dbReference type="Proteomes" id="UP000288725"/>
    </source>
</evidence>
<feature type="region of interest" description="Disordered" evidence="1">
    <location>
        <begin position="140"/>
        <end position="208"/>
    </location>
</feature>
<feature type="signal peptide" evidence="3">
    <location>
        <begin position="1"/>
        <end position="16"/>
    </location>
</feature>
<evidence type="ECO:0000256" key="1">
    <source>
        <dbReference type="SAM" id="MobiDB-lite"/>
    </source>
</evidence>
<evidence type="ECO:0000313" key="4">
    <source>
        <dbReference type="EMBL" id="RXG47238.1"/>
    </source>
</evidence>
<name>A0A366PMU1_VERDA</name>
<accession>A0A366PMU1</accession>
<proteinExistence type="predicted"/>
<organism evidence="4 5">
    <name type="scientific">Verticillium dahliae</name>
    <name type="common">Verticillium wilt</name>
    <dbReference type="NCBI Taxonomy" id="27337"/>
    <lineage>
        <taxon>Eukaryota</taxon>
        <taxon>Fungi</taxon>
        <taxon>Dikarya</taxon>
        <taxon>Ascomycota</taxon>
        <taxon>Pezizomycotina</taxon>
        <taxon>Sordariomycetes</taxon>
        <taxon>Hypocreomycetidae</taxon>
        <taxon>Glomerellales</taxon>
        <taxon>Plectosphaerellaceae</taxon>
        <taxon>Verticillium</taxon>
    </lineage>
</organism>
<feature type="chain" id="PRO_5043635480" evidence="3">
    <location>
        <begin position="17"/>
        <end position="247"/>
    </location>
</feature>
<feature type="transmembrane region" description="Helical" evidence="2">
    <location>
        <begin position="229"/>
        <end position="246"/>
    </location>
</feature>
<keyword evidence="2" id="KW-0812">Transmembrane</keyword>
<gene>
    <name evidence="4" type="ORF">VDGE_07048</name>
</gene>
<dbReference type="AlphaFoldDB" id="A0A366PMU1"/>
<sequence>MRYSIVASALLGAGAALAPVDTGLTCQLPPNELLVGSEQCQGGLLDAKTVLACHAGWDASRGGLLSLSKDATACILTGFEALQVHDLHVAPVCNQTQMDACAKVMFGHLSEVDAKYLSMPALRETPAEMVAQRLKGDAKHDQALLGKPPRNIELQPFARRQQPRSASARRHANANQAKVPSRNNNLSSPKIATAQEKQPASTTPRIRSTSDLFSATATLLPSAPGNKHFAGMACALAIVSLIFVIWM</sequence>
<keyword evidence="2" id="KW-1133">Transmembrane helix</keyword>
<evidence type="ECO:0000256" key="3">
    <source>
        <dbReference type="SAM" id="SignalP"/>
    </source>
</evidence>
<dbReference type="EMBL" id="RSDZ01000037">
    <property type="protein sequence ID" value="RXG47238.1"/>
    <property type="molecule type" value="Genomic_DNA"/>
</dbReference>
<dbReference type="Proteomes" id="UP000288725">
    <property type="component" value="Chromosome 5"/>
</dbReference>
<keyword evidence="3" id="KW-0732">Signal</keyword>
<feature type="compositionally biased region" description="Polar residues" evidence="1">
    <location>
        <begin position="181"/>
        <end position="208"/>
    </location>
</feature>
<reference evidence="4 5" key="1">
    <citation type="submission" date="2018-12" db="EMBL/GenBank/DDBJ databases">
        <title>Genome of Verticillium dahliae isolate Getta Getta.</title>
        <authorList>
            <person name="Gardiner D.M."/>
        </authorList>
    </citation>
    <scope>NUCLEOTIDE SEQUENCE [LARGE SCALE GENOMIC DNA]</scope>
    <source>
        <strain evidence="4 5">Getta Getta</strain>
    </source>
</reference>
<keyword evidence="2" id="KW-0472">Membrane</keyword>
<comment type="caution">
    <text evidence="4">The sequence shown here is derived from an EMBL/GenBank/DDBJ whole genome shotgun (WGS) entry which is preliminary data.</text>
</comment>
<protein>
    <submittedName>
        <fullName evidence="4">Uncharacterized protein</fullName>
    </submittedName>
</protein>